<accession>A0A8H3BJD1</accession>
<evidence type="ECO:0000256" key="1">
    <source>
        <dbReference type="SAM" id="MobiDB-lite"/>
    </source>
</evidence>
<reference evidence="2" key="1">
    <citation type="submission" date="2021-01" db="EMBL/GenBank/DDBJ databases">
        <authorList>
            <person name="Kaushik A."/>
        </authorList>
    </citation>
    <scope>NUCLEOTIDE SEQUENCE</scope>
    <source>
        <strain evidence="2">AG1-1C</strain>
    </source>
</reference>
<feature type="compositionally biased region" description="Low complexity" evidence="1">
    <location>
        <begin position="1"/>
        <end position="16"/>
    </location>
</feature>
<proteinExistence type="predicted"/>
<comment type="caution">
    <text evidence="2">The sequence shown here is derived from an EMBL/GenBank/DDBJ whole genome shotgun (WGS) entry which is preliminary data.</text>
</comment>
<evidence type="ECO:0000313" key="3">
    <source>
        <dbReference type="Proteomes" id="UP000663846"/>
    </source>
</evidence>
<dbReference type="EMBL" id="CAJMWS010000668">
    <property type="protein sequence ID" value="CAE6457584.1"/>
    <property type="molecule type" value="Genomic_DNA"/>
</dbReference>
<evidence type="ECO:0000313" key="2">
    <source>
        <dbReference type="EMBL" id="CAE6457584.1"/>
    </source>
</evidence>
<sequence length="63" mass="7138">PGPLTRSLRSPSPSETSESDSDVELEEYVDVEMMSVSEDEGGEIEEVEKDGDLELMREWELDF</sequence>
<gene>
    <name evidence="2" type="ORF">RDB_LOCUS154645</name>
</gene>
<feature type="non-terminal residue" evidence="2">
    <location>
        <position position="1"/>
    </location>
</feature>
<name>A0A8H3BJD1_9AGAM</name>
<organism evidence="2 3">
    <name type="scientific">Rhizoctonia solani</name>
    <dbReference type="NCBI Taxonomy" id="456999"/>
    <lineage>
        <taxon>Eukaryota</taxon>
        <taxon>Fungi</taxon>
        <taxon>Dikarya</taxon>
        <taxon>Basidiomycota</taxon>
        <taxon>Agaricomycotina</taxon>
        <taxon>Agaricomycetes</taxon>
        <taxon>Cantharellales</taxon>
        <taxon>Ceratobasidiaceae</taxon>
        <taxon>Rhizoctonia</taxon>
    </lineage>
</organism>
<protein>
    <submittedName>
        <fullName evidence="2">Uncharacterized protein</fullName>
    </submittedName>
</protein>
<dbReference type="AlphaFoldDB" id="A0A8H3BJD1"/>
<feature type="region of interest" description="Disordered" evidence="1">
    <location>
        <begin position="1"/>
        <end position="25"/>
    </location>
</feature>
<dbReference type="Proteomes" id="UP000663846">
    <property type="component" value="Unassembled WGS sequence"/>
</dbReference>